<evidence type="ECO:0000256" key="2">
    <source>
        <dbReference type="ARBA" id="ARBA00022516"/>
    </source>
</evidence>
<evidence type="ECO:0000256" key="3">
    <source>
        <dbReference type="ARBA" id="ARBA00022679"/>
    </source>
</evidence>
<keyword evidence="9 10" id="KW-0275">Fatty acid biosynthesis</keyword>
<reference evidence="11 12" key="1">
    <citation type="journal article" date="2018" name="J. Allergy Clin. Immunol.">
        <title>High-quality assembly of Dermatophagoides pteronyssinus genome and transcriptome reveals a wide range of novel allergens.</title>
        <authorList>
            <person name="Liu X.Y."/>
            <person name="Yang K.Y."/>
            <person name="Wang M.Q."/>
            <person name="Kwok J.S."/>
            <person name="Zeng X."/>
            <person name="Yang Z."/>
            <person name="Xiao X.J."/>
            <person name="Lau C.P."/>
            <person name="Li Y."/>
            <person name="Huang Z.M."/>
            <person name="Ba J.G."/>
            <person name="Yim A.K."/>
            <person name="Ouyang C.Y."/>
            <person name="Ngai S.M."/>
            <person name="Chan T.F."/>
            <person name="Leung E.L."/>
            <person name="Liu L."/>
            <person name="Liu Z.G."/>
            <person name="Tsui S.K."/>
        </authorList>
    </citation>
    <scope>NUCLEOTIDE SEQUENCE [LARGE SCALE GENOMIC DNA]</scope>
    <source>
        <strain evidence="11">Derp</strain>
    </source>
</reference>
<dbReference type="Pfam" id="PF01151">
    <property type="entry name" value="ELO"/>
    <property type="match status" value="3"/>
</dbReference>
<accession>A0ABQ8JTS5</accession>
<name>A0ABQ8JTS5_DERPT</name>
<comment type="catalytic activity">
    <reaction evidence="10">
        <text>a very-long-chain acyl-CoA + malonyl-CoA + H(+) = a very-long-chain 3-oxoacyl-CoA + CO2 + CoA</text>
        <dbReference type="Rhea" id="RHEA:32727"/>
        <dbReference type="ChEBI" id="CHEBI:15378"/>
        <dbReference type="ChEBI" id="CHEBI:16526"/>
        <dbReference type="ChEBI" id="CHEBI:57287"/>
        <dbReference type="ChEBI" id="CHEBI:57384"/>
        <dbReference type="ChEBI" id="CHEBI:90725"/>
        <dbReference type="ChEBI" id="CHEBI:90736"/>
        <dbReference type="EC" id="2.3.1.199"/>
    </reaction>
</comment>
<feature type="transmembrane region" description="Helical" evidence="10">
    <location>
        <begin position="372"/>
        <end position="390"/>
    </location>
</feature>
<evidence type="ECO:0000313" key="11">
    <source>
        <dbReference type="EMBL" id="KAH9425972.1"/>
    </source>
</evidence>
<dbReference type="PANTHER" id="PTHR11157">
    <property type="entry name" value="FATTY ACID ACYL TRANSFERASE-RELATED"/>
    <property type="match status" value="1"/>
</dbReference>
<keyword evidence="4 10" id="KW-0812">Transmembrane</keyword>
<comment type="caution">
    <text evidence="11">The sequence shown here is derived from an EMBL/GenBank/DDBJ whole genome shotgun (WGS) entry which is preliminary data.</text>
</comment>
<evidence type="ECO:0000313" key="12">
    <source>
        <dbReference type="Proteomes" id="UP000887458"/>
    </source>
</evidence>
<comment type="similarity">
    <text evidence="10">Belongs to the ELO family.</text>
</comment>
<dbReference type="Proteomes" id="UP000887458">
    <property type="component" value="Unassembled WGS sequence"/>
</dbReference>
<keyword evidence="3 10" id="KW-0808">Transferase</keyword>
<evidence type="ECO:0000256" key="7">
    <source>
        <dbReference type="ARBA" id="ARBA00023098"/>
    </source>
</evidence>
<keyword evidence="5 10" id="KW-0276">Fatty acid metabolism</keyword>
<sequence length="431" mass="51551">MRKREPYQLRWPMLIYNTSMVIINGYFLIQSLYWLDFGRELFNFKMLRWNELKTPTTNEANEFIWSCYLYWLTKFIDLLDTKKCNQISLLHVYHHSVVPILGWLYIWYHVGIPAISLFSFLNSAVHVIMYSYYALAALGPRIQRYLWWKRYLTILQIIQFILLITYGIIVFIVSDYPSGPFWIAASQLQLYFLSINKKKIQMATSTSARIIPVDQSINYWDRYCDPRTVNFWLMSNGPWKLAGFTIAYLAIIVFGQRWMRKRKPYVLRTPMLIYNITMVIINGYFLYESLLWLNFGQQKKDRQLTALHIYHHISVPIIGWISSWTNPTMPVLGLFAMLNCFCHVIMYTYYALSSFGDKIQPYLWWKHYITRIQLTQFAIIGTYGLILQLFHIGYPLLYRTLPISQAIIFLYLFGQFYIQSYRSTNRMIKTK</sequence>
<evidence type="ECO:0000256" key="10">
    <source>
        <dbReference type="RuleBase" id="RU361115"/>
    </source>
</evidence>
<evidence type="ECO:0000256" key="8">
    <source>
        <dbReference type="ARBA" id="ARBA00023136"/>
    </source>
</evidence>
<feature type="transmembrane region" description="Helical" evidence="10">
    <location>
        <begin position="396"/>
        <end position="418"/>
    </location>
</feature>
<proteinExistence type="inferred from homology"/>
<feature type="transmembrane region" description="Helical" evidence="10">
    <location>
        <begin position="331"/>
        <end position="352"/>
    </location>
</feature>
<keyword evidence="6 10" id="KW-1133">Transmembrane helix</keyword>
<reference evidence="11 12" key="2">
    <citation type="journal article" date="2022" name="Mol. Biol. Evol.">
        <title>Comparative Genomics Reveals Insights into the Divergent Evolution of Astigmatic Mites and Household Pest Adaptations.</title>
        <authorList>
            <person name="Xiong Q."/>
            <person name="Wan A.T."/>
            <person name="Liu X."/>
            <person name="Fung C.S."/>
            <person name="Xiao X."/>
            <person name="Malainual N."/>
            <person name="Hou J."/>
            <person name="Wang L."/>
            <person name="Wang M."/>
            <person name="Yang K.Y."/>
            <person name="Cui Y."/>
            <person name="Leung E.L."/>
            <person name="Nong W."/>
            <person name="Shin S.K."/>
            <person name="Au S.W."/>
            <person name="Jeong K.Y."/>
            <person name="Chew F.T."/>
            <person name="Hui J.H."/>
            <person name="Leung T.F."/>
            <person name="Tungtrongchitr A."/>
            <person name="Zhong N."/>
            <person name="Liu Z."/>
            <person name="Tsui S.K."/>
        </authorList>
    </citation>
    <scope>NUCLEOTIDE SEQUENCE [LARGE SCALE GENOMIC DNA]</scope>
    <source>
        <strain evidence="11">Derp</strain>
    </source>
</reference>
<feature type="transmembrane region" description="Helical" evidence="10">
    <location>
        <begin position="151"/>
        <end position="173"/>
    </location>
</feature>
<evidence type="ECO:0000256" key="6">
    <source>
        <dbReference type="ARBA" id="ARBA00022989"/>
    </source>
</evidence>
<dbReference type="EC" id="2.3.1.199" evidence="10"/>
<keyword evidence="8 10" id="KW-0472">Membrane</keyword>
<keyword evidence="7 10" id="KW-0443">Lipid metabolism</keyword>
<evidence type="ECO:0000256" key="4">
    <source>
        <dbReference type="ARBA" id="ARBA00022692"/>
    </source>
</evidence>
<feature type="transmembrane region" description="Helical" evidence="10">
    <location>
        <begin position="12"/>
        <end position="35"/>
    </location>
</feature>
<keyword evidence="2 10" id="KW-0444">Lipid biosynthesis</keyword>
<evidence type="ECO:0000256" key="9">
    <source>
        <dbReference type="ARBA" id="ARBA00023160"/>
    </source>
</evidence>
<evidence type="ECO:0000256" key="5">
    <source>
        <dbReference type="ARBA" id="ARBA00022832"/>
    </source>
</evidence>
<feature type="transmembrane region" description="Helical" evidence="10">
    <location>
        <begin position="271"/>
        <end position="295"/>
    </location>
</feature>
<evidence type="ECO:0000256" key="1">
    <source>
        <dbReference type="ARBA" id="ARBA00004141"/>
    </source>
</evidence>
<feature type="transmembrane region" description="Helical" evidence="10">
    <location>
        <begin position="241"/>
        <end position="259"/>
    </location>
</feature>
<dbReference type="PANTHER" id="PTHR11157:SF126">
    <property type="entry name" value="ELONGATION OF VERY LONG CHAIN FATTY ACIDS PROTEIN"/>
    <property type="match status" value="1"/>
</dbReference>
<gene>
    <name evidence="11" type="ORF">DERP_015297</name>
</gene>
<dbReference type="EMBL" id="NJHN03000014">
    <property type="protein sequence ID" value="KAH9425972.1"/>
    <property type="molecule type" value="Genomic_DNA"/>
</dbReference>
<organism evidence="11 12">
    <name type="scientific">Dermatophagoides pteronyssinus</name>
    <name type="common">European house dust mite</name>
    <dbReference type="NCBI Taxonomy" id="6956"/>
    <lineage>
        <taxon>Eukaryota</taxon>
        <taxon>Metazoa</taxon>
        <taxon>Ecdysozoa</taxon>
        <taxon>Arthropoda</taxon>
        <taxon>Chelicerata</taxon>
        <taxon>Arachnida</taxon>
        <taxon>Acari</taxon>
        <taxon>Acariformes</taxon>
        <taxon>Sarcoptiformes</taxon>
        <taxon>Astigmata</taxon>
        <taxon>Psoroptidia</taxon>
        <taxon>Analgoidea</taxon>
        <taxon>Pyroglyphidae</taxon>
        <taxon>Dermatophagoidinae</taxon>
        <taxon>Dermatophagoides</taxon>
    </lineage>
</organism>
<protein>
    <recommendedName>
        <fullName evidence="10">Elongation of very long chain fatty acids protein</fullName>
        <ecNumber evidence="10">2.3.1.199</ecNumber>
    </recommendedName>
    <alternativeName>
        <fullName evidence="10">Very-long-chain 3-oxoacyl-CoA synthase</fullName>
    </alternativeName>
</protein>
<dbReference type="InterPro" id="IPR002076">
    <property type="entry name" value="ELO_fam"/>
</dbReference>
<comment type="subcellular location">
    <subcellularLocation>
        <location evidence="1">Membrane</location>
        <topology evidence="1">Multi-pass membrane protein</topology>
    </subcellularLocation>
</comment>
<keyword evidence="12" id="KW-1185">Reference proteome</keyword>